<accession>A0A0A8K6N5</accession>
<proteinExistence type="predicted"/>
<dbReference type="AlphaFoldDB" id="A0A0A8K6N5"/>
<dbReference type="EMBL" id="AP014648">
    <property type="protein sequence ID" value="BAQ18406.1"/>
    <property type="molecule type" value="Genomic_DNA"/>
</dbReference>
<name>A0A0A8K6N5_9HYPH</name>
<protein>
    <submittedName>
        <fullName evidence="1">Uncharacterized protein</fullName>
    </submittedName>
</protein>
<dbReference type="Proteomes" id="UP000031643">
    <property type="component" value="Chromosome"/>
</dbReference>
<gene>
    <name evidence="1" type="ORF">GL4_2974</name>
</gene>
<organism evidence="1 2">
    <name type="scientific">Methyloceanibacter caenitepidi</name>
    <dbReference type="NCBI Taxonomy" id="1384459"/>
    <lineage>
        <taxon>Bacteria</taxon>
        <taxon>Pseudomonadati</taxon>
        <taxon>Pseudomonadota</taxon>
        <taxon>Alphaproteobacteria</taxon>
        <taxon>Hyphomicrobiales</taxon>
        <taxon>Hyphomicrobiaceae</taxon>
        <taxon>Methyloceanibacter</taxon>
    </lineage>
</organism>
<sequence>MPPPAGFAAFVLLRGFFADVLGGVLAAVLAGADARAASGLSDFGL</sequence>
<dbReference type="KEGG" id="mcg:GL4_2974"/>
<keyword evidence="2" id="KW-1185">Reference proteome</keyword>
<evidence type="ECO:0000313" key="1">
    <source>
        <dbReference type="EMBL" id="BAQ18406.1"/>
    </source>
</evidence>
<reference evidence="1 2" key="1">
    <citation type="submission" date="2014-09" db="EMBL/GenBank/DDBJ databases">
        <title>Genome sequencing of Methyloceanibacter caenitepidi Gela4.</title>
        <authorList>
            <person name="Takeuchi M."/>
            <person name="Susumu S."/>
            <person name="Kamagata Y."/>
            <person name="Oshima K."/>
            <person name="Hattori M."/>
            <person name="Iwasaki W."/>
        </authorList>
    </citation>
    <scope>NUCLEOTIDE SEQUENCE [LARGE SCALE GENOMIC DNA]</scope>
    <source>
        <strain evidence="1 2">Gela4</strain>
    </source>
</reference>
<dbReference type="HOGENOM" id="CLU_3201892_0_0_5"/>
<evidence type="ECO:0000313" key="2">
    <source>
        <dbReference type="Proteomes" id="UP000031643"/>
    </source>
</evidence>